<name>A0AAN8Q9N4_PATCE</name>
<evidence type="ECO:0000256" key="2">
    <source>
        <dbReference type="SAM" id="MobiDB-lite"/>
    </source>
</evidence>
<reference evidence="4 5" key="1">
    <citation type="submission" date="2024-01" db="EMBL/GenBank/DDBJ databases">
        <title>The genome of the rayed Mediterranean limpet Patella caerulea (Linnaeus, 1758).</title>
        <authorList>
            <person name="Anh-Thu Weber A."/>
            <person name="Halstead-Nussloch G."/>
        </authorList>
    </citation>
    <scope>NUCLEOTIDE SEQUENCE [LARGE SCALE GENOMIC DNA]</scope>
    <source>
        <strain evidence="4">AATW-2023a</strain>
        <tissue evidence="4">Whole specimen</tissue>
    </source>
</reference>
<keyword evidence="1" id="KW-0175">Coiled coil</keyword>
<evidence type="ECO:0000313" key="4">
    <source>
        <dbReference type="EMBL" id="KAK6185910.1"/>
    </source>
</evidence>
<feature type="coiled-coil region" evidence="1">
    <location>
        <begin position="339"/>
        <end position="366"/>
    </location>
</feature>
<proteinExistence type="predicted"/>
<feature type="coiled-coil region" evidence="1">
    <location>
        <begin position="163"/>
        <end position="204"/>
    </location>
</feature>
<dbReference type="EMBL" id="JAZGQO010000006">
    <property type="protein sequence ID" value="KAK6185910.1"/>
    <property type="molecule type" value="Genomic_DNA"/>
</dbReference>
<evidence type="ECO:0000256" key="3">
    <source>
        <dbReference type="SAM" id="Phobius"/>
    </source>
</evidence>
<protein>
    <submittedName>
        <fullName evidence="4">Uncharacterized protein</fullName>
    </submittedName>
</protein>
<feature type="compositionally biased region" description="Polar residues" evidence="2">
    <location>
        <begin position="209"/>
        <end position="219"/>
    </location>
</feature>
<dbReference type="Gene3D" id="1.20.5.170">
    <property type="match status" value="1"/>
</dbReference>
<evidence type="ECO:0000313" key="5">
    <source>
        <dbReference type="Proteomes" id="UP001347796"/>
    </source>
</evidence>
<sequence>MAVTITRSELYVVYHIVLLCFLVYITMEIKRLDNGNGARTEISLNVPDDRGGSVFLKKLNLETRKINTKATKSDMLDNVVFGGIEHISEDANVMLKNGNNVYDSVKRFQAFGRQKRSVTNLEGLQRGLFAGLVNRTFKLRHEEVLEEIMPSLIILEDIVVREAQKTKLNAQRVNIKLRDLEMAVKKLSERLESTENATTQMLQDEGYSPTETPFTTAEVSGSGEGEYTGPDYITPGPPGVYNITQDYMAGFNLGLDPLYTIIEELEHKASKMEGFMSRSAVQQKNTLQRLNQLQDEMDHEQRKLRLIASESSYIRSRISVLDNELTSVDGFEVRLGSRITRMEDEAADLLDELDEQKDTLRDFKRTIYKQTQTVKDLEGADTVHERDTRSIQQNLARLQVMVTRIYESVDASVIDLRTEIKGDLGRLCLNNNLIC</sequence>
<feature type="region of interest" description="Disordered" evidence="2">
    <location>
        <begin position="205"/>
        <end position="225"/>
    </location>
</feature>
<gene>
    <name evidence="4" type="ORF">SNE40_008045</name>
</gene>
<dbReference type="Proteomes" id="UP001347796">
    <property type="component" value="Unassembled WGS sequence"/>
</dbReference>
<accession>A0AAN8Q9N4</accession>
<keyword evidence="3" id="KW-0812">Transmembrane</keyword>
<keyword evidence="3" id="KW-1133">Transmembrane helix</keyword>
<feature type="coiled-coil region" evidence="1">
    <location>
        <begin position="283"/>
        <end position="310"/>
    </location>
</feature>
<feature type="transmembrane region" description="Helical" evidence="3">
    <location>
        <begin position="12"/>
        <end position="29"/>
    </location>
</feature>
<dbReference type="AlphaFoldDB" id="A0AAN8Q9N4"/>
<organism evidence="4 5">
    <name type="scientific">Patella caerulea</name>
    <name type="common">Rayed Mediterranean limpet</name>
    <dbReference type="NCBI Taxonomy" id="87958"/>
    <lineage>
        <taxon>Eukaryota</taxon>
        <taxon>Metazoa</taxon>
        <taxon>Spiralia</taxon>
        <taxon>Lophotrochozoa</taxon>
        <taxon>Mollusca</taxon>
        <taxon>Gastropoda</taxon>
        <taxon>Patellogastropoda</taxon>
        <taxon>Patelloidea</taxon>
        <taxon>Patellidae</taxon>
        <taxon>Patella</taxon>
    </lineage>
</organism>
<keyword evidence="3" id="KW-0472">Membrane</keyword>
<evidence type="ECO:0000256" key="1">
    <source>
        <dbReference type="SAM" id="Coils"/>
    </source>
</evidence>
<comment type="caution">
    <text evidence="4">The sequence shown here is derived from an EMBL/GenBank/DDBJ whole genome shotgun (WGS) entry which is preliminary data.</text>
</comment>
<keyword evidence="5" id="KW-1185">Reference proteome</keyword>